<feature type="region of interest" description="Disordered" evidence="1">
    <location>
        <begin position="83"/>
        <end position="103"/>
    </location>
</feature>
<gene>
    <name evidence="2" type="ORF">V757_02290</name>
</gene>
<dbReference type="EMBL" id="AYSV01000020">
    <property type="protein sequence ID" value="ETD72788.1"/>
    <property type="molecule type" value="Genomic_DNA"/>
</dbReference>
<organism evidence="2 3">
    <name type="scientific">Pelistega indica</name>
    <dbReference type="NCBI Taxonomy" id="1414851"/>
    <lineage>
        <taxon>Bacteria</taxon>
        <taxon>Pseudomonadati</taxon>
        <taxon>Pseudomonadota</taxon>
        <taxon>Betaproteobacteria</taxon>
        <taxon>Burkholderiales</taxon>
        <taxon>Alcaligenaceae</taxon>
        <taxon>Pelistega</taxon>
    </lineage>
</organism>
<dbReference type="AlphaFoldDB" id="V8GA10"/>
<dbReference type="Proteomes" id="UP000018766">
    <property type="component" value="Unassembled WGS sequence"/>
</dbReference>
<comment type="caution">
    <text evidence="2">The sequence shown here is derived from an EMBL/GenBank/DDBJ whole genome shotgun (WGS) entry which is preliminary data.</text>
</comment>
<name>V8GA10_9BURK</name>
<proteinExistence type="predicted"/>
<sequence length="175" mass="19380">MKDTPEYNAKCQQILYDIIYPIALEAYKEGWSTVKIHSHMMEALANEDIEESEKEAMVASAAEAVSEVDAIMPVVKTLDDRLSSLVGEPDDTSDDTPKDKEDIPVDTGSFMPCFAIAPHNDGLVRAYVDVDTIIGVEEGELFDEQLTAIATVSMAHYFTKLDLEETLALIKQYAN</sequence>
<accession>V8GA10</accession>
<evidence type="ECO:0000313" key="3">
    <source>
        <dbReference type="Proteomes" id="UP000018766"/>
    </source>
</evidence>
<dbReference type="RefSeq" id="WP_023949476.1">
    <property type="nucleotide sequence ID" value="NZ_AYSV01000020.1"/>
</dbReference>
<evidence type="ECO:0000256" key="1">
    <source>
        <dbReference type="SAM" id="MobiDB-lite"/>
    </source>
</evidence>
<protein>
    <submittedName>
        <fullName evidence="2">Uncharacterized protein</fullName>
    </submittedName>
</protein>
<reference evidence="2 3" key="1">
    <citation type="submission" date="2013-11" db="EMBL/GenBank/DDBJ databases">
        <title>Genomic analysis of Pelistega sp. HM-7.</title>
        <authorList>
            <person name="Kumbhare S.V."/>
            <person name="Shetty S.A."/>
            <person name="Sharma O."/>
            <person name="Dhotre D.P."/>
        </authorList>
    </citation>
    <scope>NUCLEOTIDE SEQUENCE [LARGE SCALE GENOMIC DNA]</scope>
    <source>
        <strain evidence="2 3">HM-7</strain>
    </source>
</reference>
<evidence type="ECO:0000313" key="2">
    <source>
        <dbReference type="EMBL" id="ETD72788.1"/>
    </source>
</evidence>
<keyword evidence="3" id="KW-1185">Reference proteome</keyword>